<keyword evidence="2" id="KW-1185">Reference proteome</keyword>
<dbReference type="EMBL" id="CP016364">
    <property type="protein sequence ID" value="APG47921.1"/>
    <property type="molecule type" value="Genomic_DNA"/>
</dbReference>
<reference evidence="2" key="1">
    <citation type="submission" date="2016-07" db="EMBL/GenBank/DDBJ databases">
        <title>Phaeobacter portensis sp. nov., a tropodithietic acid producing bacterium isolated from a German harbor.</title>
        <authorList>
            <person name="Freese H.M."/>
            <person name="Bunk B."/>
            <person name="Breider S."/>
            <person name="Brinkhoff T."/>
        </authorList>
    </citation>
    <scope>NUCLEOTIDE SEQUENCE [LARGE SCALE GENOMIC DNA]</scope>
    <source>
        <strain evidence="2">P97</strain>
    </source>
</reference>
<dbReference type="Proteomes" id="UP000183859">
    <property type="component" value="Chromosome"/>
</dbReference>
<sequence>MFAQPVGTALIWQTGRNALITKPVSEALNSVGFAVAMCEKNTCIRWDLDDLSNEIWHIRQGHFGILTCLASAIVDHITFDVVSPHSASILPSCACRLDLSRFDAGPGARLSHLLFECDRAFPAQC</sequence>
<name>A0A1L3I7A9_9RHOB</name>
<dbReference type="STRING" id="1844006.PhaeoP97_02541"/>
<evidence type="ECO:0000313" key="1">
    <source>
        <dbReference type="EMBL" id="APG47921.1"/>
    </source>
</evidence>
<dbReference type="KEGG" id="php:PhaeoP97_02541"/>
<protein>
    <submittedName>
        <fullName evidence="1">Uncharacterized protein</fullName>
    </submittedName>
</protein>
<evidence type="ECO:0000313" key="2">
    <source>
        <dbReference type="Proteomes" id="UP000183859"/>
    </source>
</evidence>
<proteinExistence type="predicted"/>
<organism evidence="1 2">
    <name type="scientific">Phaeobacter porticola</name>
    <dbReference type="NCBI Taxonomy" id="1844006"/>
    <lineage>
        <taxon>Bacteria</taxon>
        <taxon>Pseudomonadati</taxon>
        <taxon>Pseudomonadota</taxon>
        <taxon>Alphaproteobacteria</taxon>
        <taxon>Rhodobacterales</taxon>
        <taxon>Roseobacteraceae</taxon>
        <taxon>Phaeobacter</taxon>
    </lineage>
</organism>
<gene>
    <name evidence="1" type="ORF">PhaeoP97_02541</name>
</gene>
<dbReference type="AlphaFoldDB" id="A0A1L3I7A9"/>
<accession>A0A1L3I7A9</accession>